<organism evidence="2 3">
    <name type="scientific">Polarella glacialis</name>
    <name type="common">Dinoflagellate</name>
    <dbReference type="NCBI Taxonomy" id="89957"/>
    <lineage>
        <taxon>Eukaryota</taxon>
        <taxon>Sar</taxon>
        <taxon>Alveolata</taxon>
        <taxon>Dinophyceae</taxon>
        <taxon>Suessiales</taxon>
        <taxon>Suessiaceae</taxon>
        <taxon>Polarella</taxon>
    </lineage>
</organism>
<evidence type="ECO:0000313" key="2">
    <source>
        <dbReference type="EMBL" id="CAE8644049.1"/>
    </source>
</evidence>
<gene>
    <name evidence="2" type="ORF">PGLA2088_LOCUS2705</name>
</gene>
<comment type="caution">
    <text evidence="2">The sequence shown here is derived from an EMBL/GenBank/DDBJ whole genome shotgun (WGS) entry which is preliminary data.</text>
</comment>
<evidence type="ECO:0000256" key="1">
    <source>
        <dbReference type="SAM" id="Phobius"/>
    </source>
</evidence>
<evidence type="ECO:0000313" key="3">
    <source>
        <dbReference type="Proteomes" id="UP000626109"/>
    </source>
</evidence>
<feature type="transmembrane region" description="Helical" evidence="1">
    <location>
        <begin position="49"/>
        <end position="70"/>
    </location>
</feature>
<name>A0A813I203_POLGL</name>
<dbReference type="AlphaFoldDB" id="A0A813I203"/>
<reference evidence="2" key="1">
    <citation type="submission" date="2021-02" db="EMBL/GenBank/DDBJ databases">
        <authorList>
            <person name="Dougan E. K."/>
            <person name="Rhodes N."/>
            <person name="Thang M."/>
            <person name="Chan C."/>
        </authorList>
    </citation>
    <scope>NUCLEOTIDE SEQUENCE</scope>
</reference>
<accession>A0A813I203</accession>
<proteinExistence type="predicted"/>
<keyword evidence="1" id="KW-1133">Transmembrane helix</keyword>
<dbReference type="EMBL" id="CAJNNW010002235">
    <property type="protein sequence ID" value="CAE8644049.1"/>
    <property type="molecule type" value="Genomic_DNA"/>
</dbReference>
<feature type="transmembrane region" description="Helical" evidence="1">
    <location>
        <begin position="6"/>
        <end position="28"/>
    </location>
</feature>
<keyword evidence="1" id="KW-0472">Membrane</keyword>
<feature type="transmembrane region" description="Helical" evidence="1">
    <location>
        <begin position="76"/>
        <end position="95"/>
    </location>
</feature>
<sequence length="112" mass="12111">MAVARLNSLVPVFVFCFAVVVVVVLSIFRSATESPRRRLSALLFSRRGVSPQFSVVVVAVVVVVIVVVVVVFVVAVVVVVVILVVVVAVVVVVSFQASMLHRAQRPFPCHRC</sequence>
<dbReference type="Proteomes" id="UP000626109">
    <property type="component" value="Unassembled WGS sequence"/>
</dbReference>
<protein>
    <submittedName>
        <fullName evidence="2">Uncharacterized protein</fullName>
    </submittedName>
</protein>
<keyword evidence="1" id="KW-0812">Transmembrane</keyword>